<dbReference type="GO" id="GO:0009073">
    <property type="term" value="P:aromatic amino acid family biosynthetic process"/>
    <property type="evidence" value="ECO:0007669"/>
    <property type="project" value="UniProtKB-UniRule"/>
</dbReference>
<evidence type="ECO:0000256" key="2">
    <source>
        <dbReference type="PIRSR" id="PIRSR005965-1"/>
    </source>
</evidence>
<feature type="binding site" evidence="2">
    <location>
        <position position="107"/>
    </location>
    <ligand>
        <name>prephenate</name>
        <dbReference type="ChEBI" id="CHEBI:29934"/>
    </ligand>
</feature>
<dbReference type="PIRSF" id="PIRSF005965">
    <property type="entry name" value="Chor_mut_AroH"/>
    <property type="match status" value="1"/>
</dbReference>
<evidence type="ECO:0000256" key="3">
    <source>
        <dbReference type="PROSITE-ProRule" id="PRU00514"/>
    </source>
</evidence>
<protein>
    <recommendedName>
        <fullName evidence="1 3">chorismate mutase</fullName>
        <ecNumber evidence="1 3">5.4.99.5</ecNumber>
    </recommendedName>
</protein>
<dbReference type="UniPathway" id="UPA00120">
    <property type="reaction ID" value="UER00203"/>
</dbReference>
<reference evidence="4 5" key="1">
    <citation type="submission" date="2014-02" db="EMBL/GenBank/DDBJ databases">
        <title>Draft genome sequence of Lysinibacillus sinduriensis JCM 15800.</title>
        <authorList>
            <person name="Zhang F."/>
            <person name="Wang G."/>
            <person name="Zhang L."/>
        </authorList>
    </citation>
    <scope>NUCLEOTIDE SEQUENCE [LARGE SCALE GENOMIC DNA]</scope>
    <source>
        <strain evidence="4 5">JCM 15800</strain>
    </source>
</reference>
<sequence>MIRGVRGATTVTEDKAELIFKETEILVKEIVRANGILAEDIISVLISTTADITSGFPAKAVRSIEGWEYVPTMCTHEMNVPNALPLCIRVLLHVNTELHQKDVRHIYLNKAVSLRPDLVQETKK</sequence>
<dbReference type="Gene3D" id="3.30.1330.40">
    <property type="entry name" value="RutC-like"/>
    <property type="match status" value="1"/>
</dbReference>
<dbReference type="EC" id="5.4.99.5" evidence="1 3"/>
<evidence type="ECO:0000313" key="4">
    <source>
        <dbReference type="EMBL" id="KGR74143.1"/>
    </source>
</evidence>
<dbReference type="Pfam" id="PF07736">
    <property type="entry name" value="CM_1"/>
    <property type="match status" value="1"/>
</dbReference>
<dbReference type="GO" id="GO:0008652">
    <property type="term" value="P:amino acid biosynthetic process"/>
    <property type="evidence" value="ECO:0007669"/>
    <property type="project" value="UniProtKB-UniRule"/>
</dbReference>
<dbReference type="AlphaFoldDB" id="A0A0A3HV09"/>
<gene>
    <name evidence="4" type="ORF">CD33_19315</name>
</gene>
<dbReference type="GO" id="GO:0004106">
    <property type="term" value="F:chorismate mutase activity"/>
    <property type="evidence" value="ECO:0007669"/>
    <property type="project" value="UniProtKB-UniRule"/>
</dbReference>
<dbReference type="SUPFAM" id="SSF55298">
    <property type="entry name" value="YjgF-like"/>
    <property type="match status" value="1"/>
</dbReference>
<dbReference type="GO" id="GO:0046417">
    <property type="term" value="P:chorismate metabolic process"/>
    <property type="evidence" value="ECO:0007669"/>
    <property type="project" value="TreeGrafter"/>
</dbReference>
<dbReference type="NCBIfam" id="TIGR01796">
    <property type="entry name" value="CM_mono_aroH"/>
    <property type="match status" value="1"/>
</dbReference>
<dbReference type="PANTHER" id="PTHR21164:SF0">
    <property type="entry name" value="CHORISMATE MUTASE AROH"/>
    <property type="match status" value="1"/>
</dbReference>
<dbReference type="RefSeq" id="WP_036203647.1">
    <property type="nucleotide sequence ID" value="NZ_AVCY01000001.1"/>
</dbReference>
<dbReference type="EMBL" id="JPVO01000055">
    <property type="protein sequence ID" value="KGR74143.1"/>
    <property type="molecule type" value="Genomic_DNA"/>
</dbReference>
<feature type="binding site" evidence="2">
    <location>
        <position position="6"/>
    </location>
    <ligand>
        <name>prephenate</name>
        <dbReference type="ChEBI" id="CHEBI:29934"/>
    </ligand>
</feature>
<dbReference type="CDD" id="cd02185">
    <property type="entry name" value="AroH"/>
    <property type="match status" value="1"/>
</dbReference>
<organism evidence="4 5">
    <name type="scientific">Ureibacillus sinduriensis BLB-1 = JCM 15800</name>
    <dbReference type="NCBI Taxonomy" id="1384057"/>
    <lineage>
        <taxon>Bacteria</taxon>
        <taxon>Bacillati</taxon>
        <taxon>Bacillota</taxon>
        <taxon>Bacilli</taxon>
        <taxon>Bacillales</taxon>
        <taxon>Caryophanaceae</taxon>
        <taxon>Ureibacillus</taxon>
    </lineage>
</organism>
<keyword evidence="2 3" id="KW-0028">Amino-acid biosynthesis</keyword>
<dbReference type="PROSITE" id="PS51167">
    <property type="entry name" value="CHORISMATE_MUT_1"/>
    <property type="match status" value="1"/>
</dbReference>
<dbReference type="OrthoDB" id="9802232at2"/>
<dbReference type="Proteomes" id="UP000030408">
    <property type="component" value="Unassembled WGS sequence"/>
</dbReference>
<evidence type="ECO:0000313" key="5">
    <source>
        <dbReference type="Proteomes" id="UP000030408"/>
    </source>
</evidence>
<keyword evidence="3" id="KW-0413">Isomerase</keyword>
<evidence type="ECO:0000256" key="1">
    <source>
        <dbReference type="NCBIfam" id="TIGR01796"/>
    </source>
</evidence>
<comment type="catalytic activity">
    <reaction evidence="3">
        <text>chorismate = prephenate</text>
        <dbReference type="Rhea" id="RHEA:13897"/>
        <dbReference type="ChEBI" id="CHEBI:29748"/>
        <dbReference type="ChEBI" id="CHEBI:29934"/>
        <dbReference type="EC" id="5.4.99.5"/>
    </reaction>
</comment>
<dbReference type="InterPro" id="IPR008243">
    <property type="entry name" value="Chorismate_mutase_AroH"/>
</dbReference>
<keyword evidence="2 3" id="KW-0057">Aromatic amino acid biosynthesis</keyword>
<dbReference type="InterPro" id="IPR035959">
    <property type="entry name" value="RutC-like_sf"/>
</dbReference>
<accession>A0A0A3HV09</accession>
<dbReference type="PANTHER" id="PTHR21164">
    <property type="entry name" value="CHORISMATE MUTASE"/>
    <property type="match status" value="1"/>
</dbReference>
<keyword evidence="5" id="KW-1185">Reference proteome</keyword>
<proteinExistence type="predicted"/>
<dbReference type="eggNOG" id="COG4401">
    <property type="taxonomic scope" value="Bacteria"/>
</dbReference>
<feature type="binding site" evidence="2">
    <location>
        <position position="89"/>
    </location>
    <ligand>
        <name>prephenate</name>
        <dbReference type="ChEBI" id="CHEBI:29934"/>
    </ligand>
</feature>
<name>A0A0A3HV09_9BACL</name>
<dbReference type="STRING" id="1384057.CD33_19315"/>
<comment type="caution">
    <text evidence="4">The sequence shown here is derived from an EMBL/GenBank/DDBJ whole genome shotgun (WGS) entry which is preliminary data.</text>
</comment>